<dbReference type="SUPFAM" id="SSF88659">
    <property type="entry name" value="Sigma3 and sigma4 domains of RNA polymerase sigma factors"/>
    <property type="match status" value="1"/>
</dbReference>
<dbReference type="Pfam" id="PF04542">
    <property type="entry name" value="Sigma70_r2"/>
    <property type="match status" value="1"/>
</dbReference>
<dbReference type="InterPro" id="IPR013249">
    <property type="entry name" value="RNA_pol_sigma70_r4_t2"/>
</dbReference>
<organism evidence="7 8">
    <name type="scientific">Nitritalea halalkaliphila LW7</name>
    <dbReference type="NCBI Taxonomy" id="1189621"/>
    <lineage>
        <taxon>Bacteria</taxon>
        <taxon>Pseudomonadati</taxon>
        <taxon>Bacteroidota</taxon>
        <taxon>Cytophagia</taxon>
        <taxon>Cytophagales</taxon>
        <taxon>Cyclobacteriaceae</taxon>
        <taxon>Nitritalea</taxon>
    </lineage>
</organism>
<evidence type="ECO:0000259" key="6">
    <source>
        <dbReference type="Pfam" id="PF08281"/>
    </source>
</evidence>
<dbReference type="STRING" id="1189621.A3SI_11669"/>
<keyword evidence="3" id="KW-0731">Sigma factor</keyword>
<dbReference type="InterPro" id="IPR013324">
    <property type="entry name" value="RNA_pol_sigma_r3/r4-like"/>
</dbReference>
<accession>I5C2G5</accession>
<dbReference type="InterPro" id="IPR013325">
    <property type="entry name" value="RNA_pol_sigma_r2"/>
</dbReference>
<dbReference type="NCBIfam" id="TIGR02937">
    <property type="entry name" value="sigma70-ECF"/>
    <property type="match status" value="1"/>
</dbReference>
<proteinExistence type="inferred from homology"/>
<feature type="domain" description="RNA polymerase sigma factor 70 region 4 type 2" evidence="6">
    <location>
        <begin position="161"/>
        <end position="207"/>
    </location>
</feature>
<sequence>MENKLVGLQAENETTMDVNERNFSNKALEDFDLIDQAVSGKDQQAYATLMKRYKKAVFFMVLKMIRDADDAEDLTMEAFAKAFKNLHKFKKDYTFSTWLFRIATNNTIDFIRKKKLKTMSLNTTLSDDGGNSVTIDVEDDDNNPQDEFIRSQRIEMVRIFVDKLPAKYRKLVKLRYFDELSYEEIAVELEKPLGTVKAQLHRSRELLLEIAREKKKHI</sequence>
<protein>
    <submittedName>
        <fullName evidence="7">ECF subfamily RNA polymerase sigma-24 subunit</fullName>
    </submittedName>
</protein>
<dbReference type="AlphaFoldDB" id="I5C2G5"/>
<keyword evidence="8" id="KW-1185">Reference proteome</keyword>
<comment type="similarity">
    <text evidence="1">Belongs to the sigma-70 factor family. ECF subfamily.</text>
</comment>
<dbReference type="CDD" id="cd06171">
    <property type="entry name" value="Sigma70_r4"/>
    <property type="match status" value="1"/>
</dbReference>
<keyword evidence="4" id="KW-0804">Transcription</keyword>
<dbReference type="GO" id="GO:0003677">
    <property type="term" value="F:DNA binding"/>
    <property type="evidence" value="ECO:0007669"/>
    <property type="project" value="InterPro"/>
</dbReference>
<dbReference type="GO" id="GO:0006352">
    <property type="term" value="P:DNA-templated transcription initiation"/>
    <property type="evidence" value="ECO:0007669"/>
    <property type="project" value="InterPro"/>
</dbReference>
<dbReference type="InterPro" id="IPR036388">
    <property type="entry name" value="WH-like_DNA-bd_sf"/>
</dbReference>
<dbReference type="PANTHER" id="PTHR43133:SF51">
    <property type="entry name" value="RNA POLYMERASE SIGMA FACTOR"/>
    <property type="match status" value="1"/>
</dbReference>
<dbReference type="InterPro" id="IPR007627">
    <property type="entry name" value="RNA_pol_sigma70_r2"/>
</dbReference>
<feature type="domain" description="RNA polymerase sigma-70 region 2" evidence="5">
    <location>
        <begin position="49"/>
        <end position="115"/>
    </location>
</feature>
<dbReference type="SUPFAM" id="SSF88946">
    <property type="entry name" value="Sigma2 domain of RNA polymerase sigma factors"/>
    <property type="match status" value="1"/>
</dbReference>
<dbReference type="Proteomes" id="UP000005551">
    <property type="component" value="Unassembled WGS sequence"/>
</dbReference>
<evidence type="ECO:0000259" key="5">
    <source>
        <dbReference type="Pfam" id="PF04542"/>
    </source>
</evidence>
<evidence type="ECO:0000313" key="7">
    <source>
        <dbReference type="EMBL" id="EIM76017.1"/>
    </source>
</evidence>
<evidence type="ECO:0000256" key="4">
    <source>
        <dbReference type="ARBA" id="ARBA00023163"/>
    </source>
</evidence>
<dbReference type="InterPro" id="IPR014284">
    <property type="entry name" value="RNA_pol_sigma-70_dom"/>
</dbReference>
<dbReference type="InterPro" id="IPR039425">
    <property type="entry name" value="RNA_pol_sigma-70-like"/>
</dbReference>
<comment type="caution">
    <text evidence="7">The sequence shown here is derived from an EMBL/GenBank/DDBJ whole genome shotgun (WGS) entry which is preliminary data.</text>
</comment>
<dbReference type="GO" id="GO:0016987">
    <property type="term" value="F:sigma factor activity"/>
    <property type="evidence" value="ECO:0007669"/>
    <property type="project" value="UniProtKB-KW"/>
</dbReference>
<dbReference type="PANTHER" id="PTHR43133">
    <property type="entry name" value="RNA POLYMERASE ECF-TYPE SIGMA FACTO"/>
    <property type="match status" value="1"/>
</dbReference>
<evidence type="ECO:0000256" key="3">
    <source>
        <dbReference type="ARBA" id="ARBA00023082"/>
    </source>
</evidence>
<evidence type="ECO:0000256" key="1">
    <source>
        <dbReference type="ARBA" id="ARBA00010641"/>
    </source>
</evidence>
<keyword evidence="2" id="KW-0805">Transcription regulation</keyword>
<evidence type="ECO:0000256" key="2">
    <source>
        <dbReference type="ARBA" id="ARBA00023015"/>
    </source>
</evidence>
<dbReference type="Gene3D" id="1.10.1740.10">
    <property type="match status" value="1"/>
</dbReference>
<dbReference type="Gene3D" id="1.10.10.10">
    <property type="entry name" value="Winged helix-like DNA-binding domain superfamily/Winged helix DNA-binding domain"/>
    <property type="match status" value="1"/>
</dbReference>
<name>I5C2G5_9BACT</name>
<reference evidence="7 8" key="1">
    <citation type="submission" date="2012-05" db="EMBL/GenBank/DDBJ databases">
        <title>Genome sequence of Nitritalea halalkaliphila LW7.</title>
        <authorList>
            <person name="Jangir P.K."/>
            <person name="Singh A."/>
            <person name="Shivaji S."/>
            <person name="Sharma R."/>
        </authorList>
    </citation>
    <scope>NUCLEOTIDE SEQUENCE [LARGE SCALE GENOMIC DNA]</scope>
    <source>
        <strain evidence="7 8">LW7</strain>
    </source>
</reference>
<dbReference type="Pfam" id="PF08281">
    <property type="entry name" value="Sigma70_r4_2"/>
    <property type="match status" value="1"/>
</dbReference>
<dbReference type="EMBL" id="AJYA01000024">
    <property type="protein sequence ID" value="EIM76017.1"/>
    <property type="molecule type" value="Genomic_DNA"/>
</dbReference>
<gene>
    <name evidence="7" type="ORF">A3SI_11669</name>
</gene>
<dbReference type="PATRIC" id="fig|1189621.3.peg.2430"/>
<evidence type="ECO:0000313" key="8">
    <source>
        <dbReference type="Proteomes" id="UP000005551"/>
    </source>
</evidence>